<sequence length="45" mass="4694">MRGIFCSSPDHTDIQFADVSGGEAQTLADAHNTVWHGGGQYATGS</sequence>
<dbReference type="EMBL" id="JAJOMB010000003">
    <property type="protein sequence ID" value="MCD5310857.1"/>
    <property type="molecule type" value="Genomic_DNA"/>
</dbReference>
<organism evidence="1 2">
    <name type="scientific">Kineosporia babensis</name>
    <dbReference type="NCBI Taxonomy" id="499548"/>
    <lineage>
        <taxon>Bacteria</taxon>
        <taxon>Bacillati</taxon>
        <taxon>Actinomycetota</taxon>
        <taxon>Actinomycetes</taxon>
        <taxon>Kineosporiales</taxon>
        <taxon>Kineosporiaceae</taxon>
        <taxon>Kineosporia</taxon>
    </lineage>
</organism>
<gene>
    <name evidence="1" type="ORF">LR394_08120</name>
</gene>
<name>A0A9X1SSN5_9ACTN</name>
<evidence type="ECO:0000313" key="1">
    <source>
        <dbReference type="EMBL" id="MCD5310857.1"/>
    </source>
</evidence>
<protein>
    <submittedName>
        <fullName evidence="1">Uncharacterized protein</fullName>
    </submittedName>
</protein>
<comment type="caution">
    <text evidence="1">The sequence shown here is derived from an EMBL/GenBank/DDBJ whole genome shotgun (WGS) entry which is preliminary data.</text>
</comment>
<dbReference type="RefSeq" id="WP_231440033.1">
    <property type="nucleotide sequence ID" value="NZ_JAJOMB010000003.1"/>
</dbReference>
<dbReference type="AlphaFoldDB" id="A0A9X1SSN5"/>
<evidence type="ECO:0000313" key="2">
    <source>
        <dbReference type="Proteomes" id="UP001138997"/>
    </source>
</evidence>
<reference evidence="1" key="1">
    <citation type="submission" date="2021-11" db="EMBL/GenBank/DDBJ databases">
        <title>Streptomyces corallinus and Kineosporia corallina sp. nov., two new coral-derived marine actinobacteria.</title>
        <authorList>
            <person name="Buangrab K."/>
            <person name="Sutthacheep M."/>
            <person name="Yeemin T."/>
            <person name="Harunari E."/>
            <person name="Igarashi Y."/>
            <person name="Sripreechasak P."/>
            <person name="Kanchanasin P."/>
            <person name="Tanasupawat S."/>
            <person name="Phongsopitanun W."/>
        </authorList>
    </citation>
    <scope>NUCLEOTIDE SEQUENCE</scope>
    <source>
        <strain evidence="1">JCM 31032</strain>
    </source>
</reference>
<dbReference type="Proteomes" id="UP001138997">
    <property type="component" value="Unassembled WGS sequence"/>
</dbReference>
<proteinExistence type="predicted"/>
<keyword evidence="2" id="KW-1185">Reference proteome</keyword>
<accession>A0A9X1SSN5</accession>